<sequence length="434" mass="46040">MTGPRLALWLSLAACWLWLPSSTAAAAEPATPADTATAPAVAAAVAPAADPVARNGSEIFASFRDGLSDPECTAEPSERWRRHFSHVPDDLAAEPGRLLPLFGYVVDALRASHLPTEYALIPFVESGYRPGARSPSGPAGLWQFIAVTARKHKVAIRPGYDGRLSPVDSTQAAVRYLRTLHGMFAGDWRLAVMGYNAGEYRVFGALKAAGQRAMDAEPEKLAVPRITQAYVRKLQALSCLLVEAGGREDWLRAIDRRVPVLTATTLPADAAHLDTWARRHGHDVAQVRRFNPVFADGRVARADRGLRVLVPAQAADPAVAAVETARSTMSAPLPGGEAETAENTESTALSGFVADASALVAETGVADPPAPRTHVVARGESIWRIARRYGIDSARLLARNGLGAASVLHPGMTLLIDDEPASRPAHAGAAPVAK</sequence>
<evidence type="ECO:0000313" key="4">
    <source>
        <dbReference type="EMBL" id="MEZ0475915.1"/>
    </source>
</evidence>
<protein>
    <submittedName>
        <fullName evidence="4">Transglycosylase SLT domain-containing protein</fullName>
    </submittedName>
</protein>
<dbReference type="Proteomes" id="UP001566331">
    <property type="component" value="Unassembled WGS sequence"/>
</dbReference>
<dbReference type="InterPro" id="IPR036779">
    <property type="entry name" value="LysM_dom_sf"/>
</dbReference>
<organism evidence="4 5">
    <name type="scientific">Luteimonas salinilitoris</name>
    <dbReference type="NCBI Taxonomy" id="3237697"/>
    <lineage>
        <taxon>Bacteria</taxon>
        <taxon>Pseudomonadati</taxon>
        <taxon>Pseudomonadota</taxon>
        <taxon>Gammaproteobacteria</taxon>
        <taxon>Lysobacterales</taxon>
        <taxon>Lysobacteraceae</taxon>
        <taxon>Luteimonas</taxon>
    </lineage>
</organism>
<dbReference type="Pfam" id="PF01464">
    <property type="entry name" value="SLT"/>
    <property type="match status" value="1"/>
</dbReference>
<dbReference type="EMBL" id="JBFWIC010000024">
    <property type="protein sequence ID" value="MEZ0475915.1"/>
    <property type="molecule type" value="Genomic_DNA"/>
</dbReference>
<dbReference type="PROSITE" id="PS51782">
    <property type="entry name" value="LYSM"/>
    <property type="match status" value="1"/>
</dbReference>
<dbReference type="Pfam" id="PF01476">
    <property type="entry name" value="LysM"/>
    <property type="match status" value="1"/>
</dbReference>
<dbReference type="SUPFAM" id="SSF54106">
    <property type="entry name" value="LysM domain"/>
    <property type="match status" value="1"/>
</dbReference>
<dbReference type="Gene3D" id="3.10.350.10">
    <property type="entry name" value="LysM domain"/>
    <property type="match status" value="1"/>
</dbReference>
<name>A0ABV4HT57_9GAMM</name>
<dbReference type="Gene3D" id="1.10.530.10">
    <property type="match status" value="1"/>
</dbReference>
<comment type="caution">
    <text evidence="4">The sequence shown here is derived from an EMBL/GenBank/DDBJ whole genome shotgun (WGS) entry which is preliminary data.</text>
</comment>
<dbReference type="SUPFAM" id="SSF53955">
    <property type="entry name" value="Lysozyme-like"/>
    <property type="match status" value="1"/>
</dbReference>
<evidence type="ECO:0000313" key="5">
    <source>
        <dbReference type="Proteomes" id="UP001566331"/>
    </source>
</evidence>
<comment type="similarity">
    <text evidence="1">Belongs to the transglycosylase Slt family.</text>
</comment>
<accession>A0ABV4HT57</accession>
<dbReference type="CDD" id="cd00118">
    <property type="entry name" value="LysM"/>
    <property type="match status" value="1"/>
</dbReference>
<dbReference type="SMART" id="SM00257">
    <property type="entry name" value="LysM"/>
    <property type="match status" value="1"/>
</dbReference>
<dbReference type="RefSeq" id="WP_370565492.1">
    <property type="nucleotide sequence ID" value="NZ_JBFWIB010000017.1"/>
</dbReference>
<proteinExistence type="inferred from homology"/>
<dbReference type="CDD" id="cd16894">
    <property type="entry name" value="MltD-like"/>
    <property type="match status" value="1"/>
</dbReference>
<dbReference type="PROSITE" id="PS00922">
    <property type="entry name" value="TRANSGLYCOSYLASE"/>
    <property type="match status" value="1"/>
</dbReference>
<dbReference type="InterPro" id="IPR008258">
    <property type="entry name" value="Transglycosylase_SLT_dom_1"/>
</dbReference>
<feature type="signal peptide" evidence="2">
    <location>
        <begin position="1"/>
        <end position="26"/>
    </location>
</feature>
<feature type="chain" id="PRO_5047498388" evidence="2">
    <location>
        <begin position="27"/>
        <end position="434"/>
    </location>
</feature>
<dbReference type="InterPro" id="IPR018392">
    <property type="entry name" value="LysM"/>
</dbReference>
<dbReference type="InterPro" id="IPR000189">
    <property type="entry name" value="Transglyc_AS"/>
</dbReference>
<gene>
    <name evidence="4" type="ORF">AB6713_15035</name>
</gene>
<keyword evidence="2" id="KW-0732">Signal</keyword>
<dbReference type="InterPro" id="IPR023346">
    <property type="entry name" value="Lysozyme-like_dom_sf"/>
</dbReference>
<reference evidence="4 5" key="1">
    <citation type="submission" date="2024-07" db="EMBL/GenBank/DDBJ databases">
        <title>Luteimonas salilacus sp. nov., isolated from the shore soil of Salt Lake in Tibet of China.</title>
        <authorList>
            <person name="Zhang X."/>
            <person name="Li A."/>
        </authorList>
    </citation>
    <scope>NUCLEOTIDE SEQUENCE [LARGE SCALE GENOMIC DNA]</scope>
    <source>
        <strain evidence="4 5">B3-2-R+30</strain>
    </source>
</reference>
<feature type="domain" description="LysM" evidence="3">
    <location>
        <begin position="372"/>
        <end position="416"/>
    </location>
</feature>
<evidence type="ECO:0000259" key="3">
    <source>
        <dbReference type="PROSITE" id="PS51782"/>
    </source>
</evidence>
<keyword evidence="5" id="KW-1185">Reference proteome</keyword>
<evidence type="ECO:0000256" key="2">
    <source>
        <dbReference type="SAM" id="SignalP"/>
    </source>
</evidence>
<evidence type="ECO:0000256" key="1">
    <source>
        <dbReference type="ARBA" id="ARBA00007734"/>
    </source>
</evidence>